<organism evidence="2">
    <name type="scientific">Fagus sylvatica</name>
    <name type="common">Beechnut</name>
    <dbReference type="NCBI Taxonomy" id="28930"/>
    <lineage>
        <taxon>Eukaryota</taxon>
        <taxon>Viridiplantae</taxon>
        <taxon>Streptophyta</taxon>
        <taxon>Embryophyta</taxon>
        <taxon>Tracheophyta</taxon>
        <taxon>Spermatophyta</taxon>
        <taxon>Magnoliopsida</taxon>
        <taxon>eudicotyledons</taxon>
        <taxon>Gunneridae</taxon>
        <taxon>Pentapetalae</taxon>
        <taxon>rosids</taxon>
        <taxon>fabids</taxon>
        <taxon>Fagales</taxon>
        <taxon>Fagaceae</taxon>
        <taxon>Fagus</taxon>
    </lineage>
</organism>
<accession>A0A2N9FMN4</accession>
<keyword evidence="1" id="KW-0175">Coiled coil</keyword>
<dbReference type="EMBL" id="OIVN01001001">
    <property type="protein sequence ID" value="SPC88522.1"/>
    <property type="molecule type" value="Genomic_DNA"/>
</dbReference>
<dbReference type="AlphaFoldDB" id="A0A2N9FMN4"/>
<evidence type="ECO:0000313" key="2">
    <source>
        <dbReference type="EMBL" id="SPC88522.1"/>
    </source>
</evidence>
<reference evidence="2" key="1">
    <citation type="submission" date="2018-02" db="EMBL/GenBank/DDBJ databases">
        <authorList>
            <person name="Cohen D.B."/>
            <person name="Kent A.D."/>
        </authorList>
    </citation>
    <scope>NUCLEOTIDE SEQUENCE</scope>
</reference>
<evidence type="ECO:0000256" key="1">
    <source>
        <dbReference type="SAM" id="Coils"/>
    </source>
</evidence>
<name>A0A2N9FMN4_FAGSY</name>
<feature type="coiled-coil region" evidence="1">
    <location>
        <begin position="173"/>
        <end position="207"/>
    </location>
</feature>
<sequence>MYERECESVRLKTKLRSIVARQEQMKSAFTELKSQINIGLRQAEDVFASLAIPLMKLVGLKTTEMAEDGRFTTIILNNHNHNHFHFDQNLNHQVPIDNSHEESVAPAKAAMETGKKLLEKQQTQLAQLGSVESGVDELMHQLAEQMCDPMVEYVKGLMDDMKSGTCVRLLALVKEMERVMGDGRLQLEEAKNKERVAEETKIEALNRLTESQQRSQQNEGMLALARTSTTQQRIYGICLCNLPVVYKLVDESRIEGASSRHTMCKLTWRDGNERIHNGRVRSEEKMLKSIMAGNKTRMKNSILNCAFQYLWTIPYSILA</sequence>
<proteinExistence type="predicted"/>
<gene>
    <name evidence="2" type="ORF">FSB_LOCUS16404</name>
</gene>
<protein>
    <submittedName>
        <fullName evidence="2">Uncharacterized protein</fullName>
    </submittedName>
</protein>